<protein>
    <submittedName>
        <fullName evidence="2">GNAT family N-acetyltransferase</fullName>
    </submittedName>
</protein>
<gene>
    <name evidence="2" type="ORF">CDV49_07030</name>
</gene>
<keyword evidence="3" id="KW-1185">Reference proteome</keyword>
<evidence type="ECO:0000313" key="2">
    <source>
        <dbReference type="EMBL" id="OWJ78851.1"/>
    </source>
</evidence>
<dbReference type="OrthoDB" id="5459937at2"/>
<name>A0A212ACU5_9RHOB</name>
<accession>A0A212ACU5</accession>
<dbReference type="RefSeq" id="WP_088214842.1">
    <property type="nucleotide sequence ID" value="NZ_NIPW01000010.1"/>
</dbReference>
<dbReference type="AlphaFoldDB" id="A0A212ACU5"/>
<sequence length="176" mass="19212">MTDDLLIRPSEEDDLCAIQRIYAHHVLHGVASFEETPPDLPEMARRRESVLTLGLPHLVAEGVDGVLGYAYAGTYRPRPAYRYTVEDSIYVAPDLAGRGVGSALLSRLIADCEKGPWRQMIAVIGDSGNAGSIALHRRFGFTLTGTFHSIGFKHGRWLDSVLMQRALGPGDQTPPG</sequence>
<dbReference type="CDD" id="cd04301">
    <property type="entry name" value="NAT_SF"/>
    <property type="match status" value="1"/>
</dbReference>
<proteinExistence type="predicted"/>
<organism evidence="2 3">
    <name type="scientific">Haematobacter genomosp. 1</name>
    <dbReference type="NCBI Taxonomy" id="366618"/>
    <lineage>
        <taxon>Bacteria</taxon>
        <taxon>Pseudomonadati</taxon>
        <taxon>Pseudomonadota</taxon>
        <taxon>Alphaproteobacteria</taxon>
        <taxon>Rhodobacterales</taxon>
        <taxon>Paracoccaceae</taxon>
        <taxon>Haematobacter</taxon>
    </lineage>
</organism>
<dbReference type="Proteomes" id="UP000196878">
    <property type="component" value="Unassembled WGS sequence"/>
</dbReference>
<evidence type="ECO:0000259" key="1">
    <source>
        <dbReference type="PROSITE" id="PS51186"/>
    </source>
</evidence>
<dbReference type="SUPFAM" id="SSF55729">
    <property type="entry name" value="Acyl-CoA N-acyltransferases (Nat)"/>
    <property type="match status" value="1"/>
</dbReference>
<dbReference type="PANTHER" id="PTHR43072">
    <property type="entry name" value="N-ACETYLTRANSFERASE"/>
    <property type="match status" value="1"/>
</dbReference>
<dbReference type="Gene3D" id="3.40.630.30">
    <property type="match status" value="1"/>
</dbReference>
<dbReference type="Pfam" id="PF13420">
    <property type="entry name" value="Acetyltransf_4"/>
    <property type="match status" value="1"/>
</dbReference>
<evidence type="ECO:0000313" key="3">
    <source>
        <dbReference type="Proteomes" id="UP000196878"/>
    </source>
</evidence>
<feature type="domain" description="N-acetyltransferase" evidence="1">
    <location>
        <begin position="5"/>
        <end position="168"/>
    </location>
</feature>
<dbReference type="InterPro" id="IPR000182">
    <property type="entry name" value="GNAT_dom"/>
</dbReference>
<dbReference type="PANTHER" id="PTHR43072:SF8">
    <property type="entry name" value="ACYLTRANSFERASE FABY-RELATED"/>
    <property type="match status" value="1"/>
</dbReference>
<dbReference type="PROSITE" id="PS51186">
    <property type="entry name" value="GNAT"/>
    <property type="match status" value="1"/>
</dbReference>
<dbReference type="InterPro" id="IPR016181">
    <property type="entry name" value="Acyl_CoA_acyltransferase"/>
</dbReference>
<comment type="caution">
    <text evidence="2">The sequence shown here is derived from an EMBL/GenBank/DDBJ whole genome shotgun (WGS) entry which is preliminary data.</text>
</comment>
<dbReference type="GO" id="GO:0016747">
    <property type="term" value="F:acyltransferase activity, transferring groups other than amino-acyl groups"/>
    <property type="evidence" value="ECO:0007669"/>
    <property type="project" value="InterPro"/>
</dbReference>
<keyword evidence="2" id="KW-0808">Transferase</keyword>
<dbReference type="EMBL" id="NIPW01000010">
    <property type="protein sequence ID" value="OWJ78851.1"/>
    <property type="molecule type" value="Genomic_DNA"/>
</dbReference>
<reference evidence="2 3" key="1">
    <citation type="submission" date="2016-12" db="EMBL/GenBank/DDBJ databases">
        <title>Comparison of Traditional DNA-DNA Hybridization with In Silico Genomic Analysis.</title>
        <authorList>
            <person name="Nicholson A.C."/>
            <person name="Humrighouse B.W."/>
            <person name="Graziano J."/>
            <person name="Lasker B."/>
            <person name="Whitney A.M."/>
            <person name="Mcquiston J.R."/>
        </authorList>
    </citation>
    <scope>NUCLEOTIDE SEQUENCE [LARGE SCALE GENOMIC DNA]</scope>
    <source>
        <strain evidence="2 3">H2240</strain>
    </source>
</reference>